<organism evidence="1 2">
    <name type="scientific">Melia azedarach</name>
    <name type="common">Chinaberry tree</name>
    <dbReference type="NCBI Taxonomy" id="155640"/>
    <lineage>
        <taxon>Eukaryota</taxon>
        <taxon>Viridiplantae</taxon>
        <taxon>Streptophyta</taxon>
        <taxon>Embryophyta</taxon>
        <taxon>Tracheophyta</taxon>
        <taxon>Spermatophyta</taxon>
        <taxon>Magnoliopsida</taxon>
        <taxon>eudicotyledons</taxon>
        <taxon>Gunneridae</taxon>
        <taxon>Pentapetalae</taxon>
        <taxon>rosids</taxon>
        <taxon>malvids</taxon>
        <taxon>Sapindales</taxon>
        <taxon>Meliaceae</taxon>
        <taxon>Melia</taxon>
    </lineage>
</organism>
<comment type="caution">
    <text evidence="1">The sequence shown here is derived from an EMBL/GenBank/DDBJ whole genome shotgun (WGS) entry which is preliminary data.</text>
</comment>
<evidence type="ECO:0000313" key="2">
    <source>
        <dbReference type="Proteomes" id="UP001164539"/>
    </source>
</evidence>
<gene>
    <name evidence="1" type="ORF">OWV82_003142</name>
</gene>
<keyword evidence="2" id="KW-1185">Reference proteome</keyword>
<accession>A0ACC1YJY3</accession>
<dbReference type="EMBL" id="CM051395">
    <property type="protein sequence ID" value="KAJ4724120.1"/>
    <property type="molecule type" value="Genomic_DNA"/>
</dbReference>
<protein>
    <submittedName>
        <fullName evidence="1">Uncharacterized protein</fullName>
    </submittedName>
</protein>
<reference evidence="1 2" key="1">
    <citation type="journal article" date="2023" name="Science">
        <title>Complex scaffold remodeling in plant triterpene biosynthesis.</title>
        <authorList>
            <person name="De La Pena R."/>
            <person name="Hodgson H."/>
            <person name="Liu J.C."/>
            <person name="Stephenson M.J."/>
            <person name="Martin A.C."/>
            <person name="Owen C."/>
            <person name="Harkess A."/>
            <person name="Leebens-Mack J."/>
            <person name="Jimenez L.E."/>
            <person name="Osbourn A."/>
            <person name="Sattely E.S."/>
        </authorList>
    </citation>
    <scope>NUCLEOTIDE SEQUENCE [LARGE SCALE GENOMIC DNA]</scope>
    <source>
        <strain evidence="2">cv. JPN11</strain>
        <tissue evidence="1">Leaf</tissue>
    </source>
</reference>
<evidence type="ECO:0000313" key="1">
    <source>
        <dbReference type="EMBL" id="KAJ4724120.1"/>
    </source>
</evidence>
<dbReference type="Proteomes" id="UP001164539">
    <property type="component" value="Chromosome 2"/>
</dbReference>
<name>A0ACC1YJY3_MELAZ</name>
<proteinExistence type="predicted"/>
<sequence length="71" mass="8277">MEGSMRQLRFHASATLKDMFWQGESPTAMRKFPFQSTSLSSFPVYIVEFISLKFSEAVVFQIDVEDHVWLN</sequence>